<name>A0ABM6K714_PANSE</name>
<protein>
    <recommendedName>
        <fullName evidence="3">ANR family transcriptional regulator</fullName>
    </recommendedName>
</protein>
<dbReference type="Proteomes" id="UP000192380">
    <property type="component" value="Chromosome"/>
</dbReference>
<keyword evidence="2" id="KW-1185">Reference proteome</keyword>
<dbReference type="RefSeq" id="WP_044242188.1">
    <property type="nucleotide sequence ID" value="NZ_AHIE01000019.1"/>
</dbReference>
<dbReference type="EMBL" id="CP017581">
    <property type="protein sequence ID" value="ARF50635.1"/>
    <property type="molecule type" value="Genomic_DNA"/>
</dbReference>
<accession>A0ABM6K714</accession>
<dbReference type="NCBIfam" id="NF033650">
    <property type="entry name" value="ANR_neg_reg"/>
    <property type="match status" value="1"/>
</dbReference>
<reference evidence="1 2" key="1">
    <citation type="submission" date="2016-10" db="EMBL/GenBank/DDBJ databases">
        <title>Complete Genome Assembly of Pantoea stewartii subsp. stewartii DC283, a Corn Pathogen.</title>
        <authorList>
            <person name="Duong D.A."/>
            <person name="Stevens A.M."/>
            <person name="Jensen R.V."/>
        </authorList>
    </citation>
    <scope>NUCLEOTIDE SEQUENCE [LARGE SCALE GENOMIC DNA]</scope>
    <source>
        <strain evidence="1 2">DC283</strain>
    </source>
</reference>
<dbReference type="InterPro" id="IPR047666">
    <property type="entry name" value="ANR_neg_reg"/>
</dbReference>
<organism evidence="1 2">
    <name type="scientific">Pantoea stewartii subsp. stewartii DC283</name>
    <dbReference type="NCBI Taxonomy" id="660596"/>
    <lineage>
        <taxon>Bacteria</taxon>
        <taxon>Pseudomonadati</taxon>
        <taxon>Pseudomonadota</taxon>
        <taxon>Gammaproteobacteria</taxon>
        <taxon>Enterobacterales</taxon>
        <taxon>Erwiniaceae</taxon>
        <taxon>Pantoea</taxon>
    </lineage>
</organism>
<sequence length="78" mass="8931">MAVFVTSLTELSKCSVYMKHAIAAVQSEQSGKYADAYLRWEMAEKQAKSEIERVWAVDRRAFCNRAMIHGWGKQSESE</sequence>
<evidence type="ECO:0000313" key="2">
    <source>
        <dbReference type="Proteomes" id="UP000192380"/>
    </source>
</evidence>
<proteinExistence type="predicted"/>
<evidence type="ECO:0000313" key="1">
    <source>
        <dbReference type="EMBL" id="ARF50635.1"/>
    </source>
</evidence>
<evidence type="ECO:0008006" key="3">
    <source>
        <dbReference type="Google" id="ProtNLM"/>
    </source>
</evidence>
<gene>
    <name evidence="1" type="ORF">DSJ_15670</name>
</gene>